<protein>
    <submittedName>
        <fullName evidence="3">Chemotaxis protein</fullName>
    </submittedName>
</protein>
<feature type="domain" description="Methyl-accepting transducer" evidence="2">
    <location>
        <begin position="346"/>
        <end position="434"/>
    </location>
</feature>
<keyword evidence="4" id="KW-1185">Reference proteome</keyword>
<dbReference type="RefSeq" id="WP_231816381.1">
    <property type="nucleotide sequence ID" value="NZ_JAJOZR010000014.1"/>
</dbReference>
<dbReference type="EMBL" id="JAJOZR010000014">
    <property type="protein sequence ID" value="MCD7111305.1"/>
    <property type="molecule type" value="Genomic_DNA"/>
</dbReference>
<dbReference type="GO" id="GO:0016020">
    <property type="term" value="C:membrane"/>
    <property type="evidence" value="ECO:0007669"/>
    <property type="project" value="InterPro"/>
</dbReference>
<gene>
    <name evidence="3" type="ORF">LRX75_19890</name>
</gene>
<dbReference type="Gene3D" id="1.10.287.950">
    <property type="entry name" value="Methyl-accepting chemotaxis protein"/>
    <property type="match status" value="1"/>
</dbReference>
<organism evidence="3 4">
    <name type="scientific">Rhizobium quercicola</name>
    <dbReference type="NCBI Taxonomy" id="2901226"/>
    <lineage>
        <taxon>Bacteria</taxon>
        <taxon>Pseudomonadati</taxon>
        <taxon>Pseudomonadota</taxon>
        <taxon>Alphaproteobacteria</taxon>
        <taxon>Hyphomicrobiales</taxon>
        <taxon>Rhizobiaceae</taxon>
        <taxon>Rhizobium/Agrobacterium group</taxon>
        <taxon>Rhizobium</taxon>
    </lineage>
</organism>
<dbReference type="GO" id="GO:0006935">
    <property type="term" value="P:chemotaxis"/>
    <property type="evidence" value="ECO:0007669"/>
    <property type="project" value="InterPro"/>
</dbReference>
<proteinExistence type="predicted"/>
<name>A0A9X1NVT0_9HYPH</name>
<dbReference type="PRINTS" id="PR00260">
    <property type="entry name" value="CHEMTRNSDUCR"/>
</dbReference>
<dbReference type="GO" id="GO:0004888">
    <property type="term" value="F:transmembrane signaling receptor activity"/>
    <property type="evidence" value="ECO:0007669"/>
    <property type="project" value="InterPro"/>
</dbReference>
<evidence type="ECO:0000313" key="3">
    <source>
        <dbReference type="EMBL" id="MCD7111305.1"/>
    </source>
</evidence>
<comment type="caution">
    <text evidence="3">The sequence shown here is derived from an EMBL/GenBank/DDBJ whole genome shotgun (WGS) entry which is preliminary data.</text>
</comment>
<dbReference type="AlphaFoldDB" id="A0A9X1NVT0"/>
<dbReference type="PROSITE" id="PS50111">
    <property type="entry name" value="CHEMOTAXIS_TRANSDUC_2"/>
    <property type="match status" value="1"/>
</dbReference>
<dbReference type="Proteomes" id="UP001139089">
    <property type="component" value="Unassembled WGS sequence"/>
</dbReference>
<evidence type="ECO:0000256" key="1">
    <source>
        <dbReference type="PROSITE-ProRule" id="PRU00284"/>
    </source>
</evidence>
<keyword evidence="1" id="KW-0807">Transducer</keyword>
<evidence type="ECO:0000313" key="4">
    <source>
        <dbReference type="Proteomes" id="UP001139089"/>
    </source>
</evidence>
<evidence type="ECO:0000259" key="2">
    <source>
        <dbReference type="PROSITE" id="PS50111"/>
    </source>
</evidence>
<reference evidence="3" key="1">
    <citation type="submission" date="2021-12" db="EMBL/GenBank/DDBJ databases">
        <authorList>
            <person name="Li Y."/>
        </authorList>
    </citation>
    <scope>NUCLEOTIDE SEQUENCE</scope>
    <source>
        <strain evidence="3">DKSPLA3</strain>
    </source>
</reference>
<dbReference type="InterPro" id="IPR004089">
    <property type="entry name" value="MCPsignal_dom"/>
</dbReference>
<accession>A0A9X1NVT0</accession>
<sequence length="577" mass="61634">MPLALRNSPSSTSARGNLEDRLIQAHRRIETAFLDGGASLVAVMELVTGLVGTLDRVTGALDGETTQAAIAGLHRTIAELARLPDIMAERQLSFDEIADLCAASRRHVDDMHETFRYLKVFAITVKITGAGLDEFADFADEIRDRIHSGASEIERFADELKSMQGELFTARSFSSSVLGDFRVAIPEIVANLTGNATRLIAQHAAMAKRAGEVRAVAANVQTKIAAALSALQIGDITRQRIEHVQASFAHLDAFLEGDGRHLGSAERDGIAACILHLAHAQLDETLQDFRTKCASVFTTISSFTADASRILDLRAELAGFRDAPGEDILKIIARDIRHACDLAARVEGRSRDATALVASVVDAVQTLITAIEMIRSIKVDIHYMALNSNLRCSRLGDAGRSVNVVSGELRTFAGRLEEPADNVVAGMRRIETSAASLSSGSGAEIANIAMPLDMALQSISAVSTQMDENLDAFNEQGDAVFGKIAAAIGALDFESSLGTVLEACVEMAGRFAQDLGAPVPSSAAASLSQTIYRTYTMAQERDIHLSIFPMGEMDASPAAASPAVAMSDDDLFEDALF</sequence>
<dbReference type="SUPFAM" id="SSF58104">
    <property type="entry name" value="Methyl-accepting chemotaxis protein (MCP) signaling domain"/>
    <property type="match status" value="1"/>
</dbReference>
<dbReference type="InterPro" id="IPR004090">
    <property type="entry name" value="Chemotax_Me-accpt_rcpt"/>
</dbReference>
<dbReference type="GO" id="GO:0007165">
    <property type="term" value="P:signal transduction"/>
    <property type="evidence" value="ECO:0007669"/>
    <property type="project" value="UniProtKB-KW"/>
</dbReference>